<dbReference type="EMBL" id="JAUTXT010000081">
    <property type="protein sequence ID" value="KAK3669521.1"/>
    <property type="molecule type" value="Genomic_DNA"/>
</dbReference>
<proteinExistence type="predicted"/>
<dbReference type="AlphaFoldDB" id="A0AAE0TPG7"/>
<reference evidence="1" key="1">
    <citation type="submission" date="2023-07" db="EMBL/GenBank/DDBJ databases">
        <title>Black Yeasts Isolated from many extreme environments.</title>
        <authorList>
            <person name="Coleine C."/>
            <person name="Stajich J.E."/>
            <person name="Selbmann L."/>
        </authorList>
    </citation>
    <scope>NUCLEOTIDE SEQUENCE</scope>
    <source>
        <strain evidence="1">CCFEE 5485</strain>
    </source>
</reference>
<keyword evidence="2" id="KW-1185">Reference proteome</keyword>
<organism evidence="1 2">
    <name type="scientific">Recurvomyces mirabilis</name>
    <dbReference type="NCBI Taxonomy" id="574656"/>
    <lineage>
        <taxon>Eukaryota</taxon>
        <taxon>Fungi</taxon>
        <taxon>Dikarya</taxon>
        <taxon>Ascomycota</taxon>
        <taxon>Pezizomycotina</taxon>
        <taxon>Dothideomycetes</taxon>
        <taxon>Dothideomycetidae</taxon>
        <taxon>Mycosphaerellales</taxon>
        <taxon>Teratosphaeriaceae</taxon>
        <taxon>Recurvomyces</taxon>
    </lineage>
</organism>
<evidence type="ECO:0000313" key="1">
    <source>
        <dbReference type="EMBL" id="KAK3669521.1"/>
    </source>
</evidence>
<accession>A0AAE0TPG7</accession>
<gene>
    <name evidence="1" type="ORF">LTR78_010622</name>
</gene>
<sequence>MTKKGKAPLSLMVRIIDTAPELTVHDGFFKVIIGVLREHVEQYKQGFGFVVIELRKGTICLMFENIASDGPVKITACDTDMIRTATSGREVDESYFKALLEKIGEGCKQTHIIHDCPDLSTGCGMSRAAKFQQKQVEKNAMRYLTKHAEAKVMKDFLWIHIYIPPGDYAWSLSQILAP</sequence>
<comment type="caution">
    <text evidence="1">The sequence shown here is derived from an EMBL/GenBank/DDBJ whole genome shotgun (WGS) entry which is preliminary data.</text>
</comment>
<evidence type="ECO:0000313" key="2">
    <source>
        <dbReference type="Proteomes" id="UP001274830"/>
    </source>
</evidence>
<name>A0AAE0TPG7_9PEZI</name>
<protein>
    <submittedName>
        <fullName evidence="1">Uncharacterized protein</fullName>
    </submittedName>
</protein>
<dbReference type="Proteomes" id="UP001274830">
    <property type="component" value="Unassembled WGS sequence"/>
</dbReference>